<gene>
    <name evidence="1" type="ORF">NE686_07090</name>
</gene>
<accession>A0ABT1S8P4</accession>
<sequence>MKKGIIVASFGTTYEDTRKLCIESIEDIIREKYRDYLVLRAFTSQMVINILKKRDNIHVFNLEEAIRDMENQGIEDIYIQPLHIIPGHEYEKLTKYNLKVGLPLLSLEEDYMKIVENIGISELGNNEALVFMGHGSDHEADESYEILENLYHKKGFTNVFIGTVEGSKTIEDIIKELKEKNIKKVKLKPFMLVAGDHAVNDMASEDDDSWKSILEREGFQVEVCLKGLGEYKITQEIFLEHFEKIIGEK</sequence>
<dbReference type="InterPro" id="IPR010388">
    <property type="entry name" value="Anaerobic_Co-chelatase"/>
</dbReference>
<dbReference type="PIRSF" id="PIRSF033579">
    <property type="entry name" value="Anaer_Co_chel"/>
    <property type="match status" value="1"/>
</dbReference>
<evidence type="ECO:0000313" key="2">
    <source>
        <dbReference type="Proteomes" id="UP001524478"/>
    </source>
</evidence>
<proteinExistence type="predicted"/>
<dbReference type="CDD" id="cd03413">
    <property type="entry name" value="CbiK_C"/>
    <property type="match status" value="1"/>
</dbReference>
<comment type="caution">
    <text evidence="1">The sequence shown here is derived from an EMBL/GenBank/DDBJ whole genome shotgun (WGS) entry which is preliminary data.</text>
</comment>
<protein>
    <submittedName>
        <fullName evidence="1">Sirohydrochlorin cobaltochelatase</fullName>
    </submittedName>
</protein>
<dbReference type="RefSeq" id="WP_216559103.1">
    <property type="nucleotide sequence ID" value="NZ_JAHLOH010000033.1"/>
</dbReference>
<keyword evidence="2" id="KW-1185">Reference proteome</keyword>
<dbReference type="Pfam" id="PF06180">
    <property type="entry name" value="CbiK"/>
    <property type="match status" value="1"/>
</dbReference>
<reference evidence="1 2" key="1">
    <citation type="submission" date="2022-06" db="EMBL/GenBank/DDBJ databases">
        <title>Isolation of gut microbiota from human fecal samples.</title>
        <authorList>
            <person name="Pamer E.G."/>
            <person name="Barat B."/>
            <person name="Waligurski E."/>
            <person name="Medina S."/>
            <person name="Paddock L."/>
            <person name="Mostad J."/>
        </authorList>
    </citation>
    <scope>NUCLEOTIDE SEQUENCE [LARGE SCALE GENOMIC DNA]</scope>
    <source>
        <strain evidence="1 2">DFI.7.95</strain>
    </source>
</reference>
<name>A0ABT1S8P4_9FIRM</name>
<dbReference type="EMBL" id="JANGAC010000004">
    <property type="protein sequence ID" value="MCQ4922842.1"/>
    <property type="molecule type" value="Genomic_DNA"/>
</dbReference>
<dbReference type="Proteomes" id="UP001524478">
    <property type="component" value="Unassembled WGS sequence"/>
</dbReference>
<organism evidence="1 2">
    <name type="scientific">Tissierella carlieri</name>
    <dbReference type="NCBI Taxonomy" id="689904"/>
    <lineage>
        <taxon>Bacteria</taxon>
        <taxon>Bacillati</taxon>
        <taxon>Bacillota</taxon>
        <taxon>Tissierellia</taxon>
        <taxon>Tissierellales</taxon>
        <taxon>Tissierellaceae</taxon>
        <taxon>Tissierella</taxon>
    </lineage>
</organism>
<evidence type="ECO:0000313" key="1">
    <source>
        <dbReference type="EMBL" id="MCQ4922842.1"/>
    </source>
</evidence>